<protein>
    <submittedName>
        <fullName evidence="1">Uncharacterized protein</fullName>
    </submittedName>
</protein>
<gene>
    <name evidence="1" type="ORF">BLA29_008306</name>
</gene>
<evidence type="ECO:0000313" key="1">
    <source>
        <dbReference type="EMBL" id="OTF81922.1"/>
    </source>
</evidence>
<accession>A0A1Y3BM65</accession>
<dbReference type="EMBL" id="MUJZ01011081">
    <property type="protein sequence ID" value="OTF81922.1"/>
    <property type="molecule type" value="Genomic_DNA"/>
</dbReference>
<dbReference type="Proteomes" id="UP000194236">
    <property type="component" value="Unassembled WGS sequence"/>
</dbReference>
<organism evidence="1 2">
    <name type="scientific">Euroglyphus maynei</name>
    <name type="common">Mayne's house dust mite</name>
    <dbReference type="NCBI Taxonomy" id="6958"/>
    <lineage>
        <taxon>Eukaryota</taxon>
        <taxon>Metazoa</taxon>
        <taxon>Ecdysozoa</taxon>
        <taxon>Arthropoda</taxon>
        <taxon>Chelicerata</taxon>
        <taxon>Arachnida</taxon>
        <taxon>Acari</taxon>
        <taxon>Acariformes</taxon>
        <taxon>Sarcoptiformes</taxon>
        <taxon>Astigmata</taxon>
        <taxon>Psoroptidia</taxon>
        <taxon>Analgoidea</taxon>
        <taxon>Pyroglyphidae</taxon>
        <taxon>Pyroglyphinae</taxon>
        <taxon>Euroglyphus</taxon>
    </lineage>
</organism>
<dbReference type="OrthoDB" id="6108687at2759"/>
<reference evidence="1 2" key="1">
    <citation type="submission" date="2017-03" db="EMBL/GenBank/DDBJ databases">
        <title>Genome Survey of Euroglyphus maynei.</title>
        <authorList>
            <person name="Arlian L.G."/>
            <person name="Morgan M.S."/>
            <person name="Rider S.D."/>
        </authorList>
    </citation>
    <scope>NUCLEOTIDE SEQUENCE [LARGE SCALE GENOMIC DNA]</scope>
    <source>
        <strain evidence="1">Arlian Lab</strain>
        <tissue evidence="1">Whole body</tissue>
    </source>
</reference>
<name>A0A1Y3BM65_EURMA</name>
<proteinExistence type="predicted"/>
<dbReference type="AlphaFoldDB" id="A0A1Y3BM65"/>
<comment type="caution">
    <text evidence="1">The sequence shown here is derived from an EMBL/GenBank/DDBJ whole genome shotgun (WGS) entry which is preliminary data.</text>
</comment>
<sequence length="138" mass="15907">MIICFGLINIINGQSDTTGDTVSAIQQCYDSPADLFQVFPQMNGTFKIKIKNKCLQLPELEIYLYIFIKEIDQLDPTKVNSIKINRPTMLFGQTELTNFHPPNARFKFGIVFFDHTGVVNYALHPKFIQINQIHRQLK</sequence>
<keyword evidence="2" id="KW-1185">Reference proteome</keyword>
<evidence type="ECO:0000313" key="2">
    <source>
        <dbReference type="Proteomes" id="UP000194236"/>
    </source>
</evidence>